<dbReference type="InterPro" id="IPR013762">
    <property type="entry name" value="Integrase-like_cat_sf"/>
</dbReference>
<proteinExistence type="inferred from homology"/>
<dbReference type="InterPro" id="IPR011010">
    <property type="entry name" value="DNA_brk_join_enz"/>
</dbReference>
<dbReference type="Gene3D" id="1.10.150.130">
    <property type="match status" value="1"/>
</dbReference>
<sequence>MASRFIESVRQDIRLRGYSIRTEKTYLYWIRNYIRFHQYKHPRDMAGDEVKQFLTFLAVERHVAINTQKVALNALVFLYQKFMARELGELGFSLATKQRSLPVVITRHEIACILSQLQGRDRLMVQLMYGSGLRATECLRLRVQDIDMVNCSLTVRDGKGHKDRQTLLSPQLLGSIQSCINKALECQRRDNKSHVGPSLPDALGRKYPRAIYQPAWMFVFPARSTCHHPISDVLCRHHFHQSGLQRIVKQAVKAAGIDYKRVGCHTFRHSFATHMLEDGADLRTIQELLGHNDVKTTQIYTHVLGQHYTGNVSPLDRLTVP</sequence>
<dbReference type="AlphaFoldDB" id="A0A3N2DS74"/>
<reference evidence="8 9" key="1">
    <citation type="submission" date="2018-11" db="EMBL/GenBank/DDBJ databases">
        <title>Genomic Encyclopedia of Type Strains, Phase IV (KMG-IV): sequencing the most valuable type-strain genomes for metagenomic binning, comparative biology and taxonomic classification.</title>
        <authorList>
            <person name="Goeker M."/>
        </authorList>
    </citation>
    <scope>NUCLEOTIDE SEQUENCE [LARGE SCALE GENOMIC DNA]</scope>
    <source>
        <strain evidence="8 9">DSM 100316</strain>
    </source>
</reference>
<dbReference type="GO" id="GO:0003677">
    <property type="term" value="F:DNA binding"/>
    <property type="evidence" value="ECO:0007669"/>
    <property type="project" value="UniProtKB-UniRule"/>
</dbReference>
<dbReference type="GO" id="GO:0006310">
    <property type="term" value="P:DNA recombination"/>
    <property type="evidence" value="ECO:0007669"/>
    <property type="project" value="UniProtKB-KW"/>
</dbReference>
<dbReference type="GO" id="GO:0015074">
    <property type="term" value="P:DNA integration"/>
    <property type="evidence" value="ECO:0007669"/>
    <property type="project" value="UniProtKB-KW"/>
</dbReference>
<evidence type="ECO:0000313" key="8">
    <source>
        <dbReference type="EMBL" id="ROS02085.1"/>
    </source>
</evidence>
<gene>
    <name evidence="8" type="ORF">EDC56_2537</name>
</gene>
<keyword evidence="3 5" id="KW-0238">DNA-binding</keyword>
<dbReference type="PROSITE" id="PS51900">
    <property type="entry name" value="CB"/>
    <property type="match status" value="1"/>
</dbReference>
<evidence type="ECO:0000256" key="3">
    <source>
        <dbReference type="ARBA" id="ARBA00023125"/>
    </source>
</evidence>
<dbReference type="SUPFAM" id="SSF56349">
    <property type="entry name" value="DNA breaking-rejoining enzymes"/>
    <property type="match status" value="1"/>
</dbReference>
<dbReference type="InterPro" id="IPR002104">
    <property type="entry name" value="Integrase_catalytic"/>
</dbReference>
<accession>A0A3N2DS74</accession>
<keyword evidence="4" id="KW-0233">DNA recombination</keyword>
<keyword evidence="2" id="KW-0229">DNA integration</keyword>
<dbReference type="OrthoDB" id="9801717at2"/>
<evidence type="ECO:0000259" key="6">
    <source>
        <dbReference type="PROSITE" id="PS51898"/>
    </source>
</evidence>
<keyword evidence="9" id="KW-1185">Reference proteome</keyword>
<dbReference type="InterPro" id="IPR011946">
    <property type="entry name" value="Integrase_integron-type"/>
</dbReference>
<dbReference type="RefSeq" id="WP_123712821.1">
    <property type="nucleotide sequence ID" value="NZ_RKHR01000004.1"/>
</dbReference>
<feature type="domain" description="Tyr recombinase" evidence="6">
    <location>
        <begin position="100"/>
        <end position="313"/>
    </location>
</feature>
<dbReference type="PANTHER" id="PTHR30349">
    <property type="entry name" value="PHAGE INTEGRASE-RELATED"/>
    <property type="match status" value="1"/>
</dbReference>
<evidence type="ECO:0000256" key="2">
    <source>
        <dbReference type="ARBA" id="ARBA00022908"/>
    </source>
</evidence>
<dbReference type="NCBIfam" id="TIGR02249">
    <property type="entry name" value="integrase_gron"/>
    <property type="match status" value="1"/>
</dbReference>
<dbReference type="InterPro" id="IPR050090">
    <property type="entry name" value="Tyrosine_recombinase_XerCD"/>
</dbReference>
<comment type="similarity">
    <text evidence="1">Belongs to the 'phage' integrase family.</text>
</comment>
<feature type="domain" description="Core-binding (CB)" evidence="7">
    <location>
        <begin position="1"/>
        <end position="83"/>
    </location>
</feature>
<dbReference type="Gene3D" id="1.10.443.10">
    <property type="entry name" value="Intergrase catalytic core"/>
    <property type="match status" value="1"/>
</dbReference>
<dbReference type="Pfam" id="PF13495">
    <property type="entry name" value="Phage_int_SAM_4"/>
    <property type="match status" value="1"/>
</dbReference>
<dbReference type="EMBL" id="RKHR01000004">
    <property type="protein sequence ID" value="ROS02085.1"/>
    <property type="molecule type" value="Genomic_DNA"/>
</dbReference>
<evidence type="ECO:0000256" key="5">
    <source>
        <dbReference type="PROSITE-ProRule" id="PRU01248"/>
    </source>
</evidence>
<organism evidence="8 9">
    <name type="scientific">Sinobacterium caligoides</name>
    <dbReference type="NCBI Taxonomy" id="933926"/>
    <lineage>
        <taxon>Bacteria</taxon>
        <taxon>Pseudomonadati</taxon>
        <taxon>Pseudomonadota</taxon>
        <taxon>Gammaproteobacteria</taxon>
        <taxon>Cellvibrionales</taxon>
        <taxon>Spongiibacteraceae</taxon>
        <taxon>Sinobacterium</taxon>
    </lineage>
</organism>
<evidence type="ECO:0000256" key="1">
    <source>
        <dbReference type="ARBA" id="ARBA00008857"/>
    </source>
</evidence>
<dbReference type="Pfam" id="PF00589">
    <property type="entry name" value="Phage_integrase"/>
    <property type="match status" value="1"/>
</dbReference>
<dbReference type="PANTHER" id="PTHR30349:SF64">
    <property type="entry name" value="PROPHAGE INTEGRASE INTD-RELATED"/>
    <property type="match status" value="1"/>
</dbReference>
<evidence type="ECO:0000256" key="4">
    <source>
        <dbReference type="ARBA" id="ARBA00023172"/>
    </source>
</evidence>
<dbReference type="PROSITE" id="PS51898">
    <property type="entry name" value="TYR_RECOMBINASE"/>
    <property type="match status" value="1"/>
</dbReference>
<dbReference type="InterPro" id="IPR044068">
    <property type="entry name" value="CB"/>
</dbReference>
<evidence type="ECO:0000259" key="7">
    <source>
        <dbReference type="PROSITE" id="PS51900"/>
    </source>
</evidence>
<dbReference type="InterPro" id="IPR004107">
    <property type="entry name" value="Integrase_SAM-like_N"/>
</dbReference>
<dbReference type="Proteomes" id="UP000275394">
    <property type="component" value="Unassembled WGS sequence"/>
</dbReference>
<evidence type="ECO:0000313" key="9">
    <source>
        <dbReference type="Proteomes" id="UP000275394"/>
    </source>
</evidence>
<protein>
    <submittedName>
        <fullName evidence="8">Integron integrase</fullName>
    </submittedName>
</protein>
<dbReference type="InterPro" id="IPR010998">
    <property type="entry name" value="Integrase_recombinase_N"/>
</dbReference>
<comment type="caution">
    <text evidence="8">The sequence shown here is derived from an EMBL/GenBank/DDBJ whole genome shotgun (WGS) entry which is preliminary data.</text>
</comment>
<name>A0A3N2DS74_9GAMM</name>